<dbReference type="Proteomes" id="UP000765509">
    <property type="component" value="Unassembled WGS sequence"/>
</dbReference>
<feature type="region of interest" description="Disordered" evidence="1">
    <location>
        <begin position="1"/>
        <end position="27"/>
    </location>
</feature>
<name>A0A9Q3BWN8_9BASI</name>
<accession>A0A9Q3BWN8</accession>
<evidence type="ECO:0000256" key="1">
    <source>
        <dbReference type="SAM" id="MobiDB-lite"/>
    </source>
</evidence>
<evidence type="ECO:0000313" key="2">
    <source>
        <dbReference type="EMBL" id="MBW0472217.1"/>
    </source>
</evidence>
<reference evidence="2" key="1">
    <citation type="submission" date="2021-03" db="EMBL/GenBank/DDBJ databases">
        <title>Draft genome sequence of rust myrtle Austropuccinia psidii MF-1, a brazilian biotype.</title>
        <authorList>
            <person name="Quecine M.C."/>
            <person name="Pachon D.M.R."/>
            <person name="Bonatelli M.L."/>
            <person name="Correr F.H."/>
            <person name="Franceschini L.M."/>
            <person name="Leite T.F."/>
            <person name="Margarido G.R.A."/>
            <person name="Almeida C.A."/>
            <person name="Ferrarezi J.A."/>
            <person name="Labate C.A."/>
        </authorList>
    </citation>
    <scope>NUCLEOTIDE SEQUENCE</scope>
    <source>
        <strain evidence="2">MF-1</strain>
    </source>
</reference>
<comment type="caution">
    <text evidence="2">The sequence shown here is derived from an EMBL/GenBank/DDBJ whole genome shotgun (WGS) entry which is preliminary data.</text>
</comment>
<dbReference type="AlphaFoldDB" id="A0A9Q3BWN8"/>
<protein>
    <submittedName>
        <fullName evidence="2">Uncharacterized protein</fullName>
    </submittedName>
</protein>
<dbReference type="EMBL" id="AVOT02003010">
    <property type="protein sequence ID" value="MBW0472217.1"/>
    <property type="molecule type" value="Genomic_DNA"/>
</dbReference>
<organism evidence="2 3">
    <name type="scientific">Austropuccinia psidii MF-1</name>
    <dbReference type="NCBI Taxonomy" id="1389203"/>
    <lineage>
        <taxon>Eukaryota</taxon>
        <taxon>Fungi</taxon>
        <taxon>Dikarya</taxon>
        <taxon>Basidiomycota</taxon>
        <taxon>Pucciniomycotina</taxon>
        <taxon>Pucciniomycetes</taxon>
        <taxon>Pucciniales</taxon>
        <taxon>Sphaerophragmiaceae</taxon>
        <taxon>Austropuccinia</taxon>
    </lineage>
</organism>
<keyword evidence="3" id="KW-1185">Reference proteome</keyword>
<proteinExistence type="predicted"/>
<sequence length="153" mass="16781">MQVDDNLRFSPGPLQATTTDTSQPMQFQPPTMQVQVSDRSSHEIVKQFTSIIPSPANPNTSNHSGNLFFFSMQPQPSYLSNLNFPSKPMVQDEEGSSKPLFGECATAFVKINDLSVQIKPSTQPPFSSNKHFSSSQVPTSTHHLEKPSSNGLA</sequence>
<feature type="region of interest" description="Disordered" evidence="1">
    <location>
        <begin position="119"/>
        <end position="153"/>
    </location>
</feature>
<evidence type="ECO:0000313" key="3">
    <source>
        <dbReference type="Proteomes" id="UP000765509"/>
    </source>
</evidence>
<feature type="compositionally biased region" description="Polar residues" evidence="1">
    <location>
        <begin position="15"/>
        <end position="27"/>
    </location>
</feature>
<gene>
    <name evidence="2" type="ORF">O181_011932</name>
</gene>